<evidence type="ECO:0000256" key="5">
    <source>
        <dbReference type="PIRSR" id="PIRSR604574-2"/>
    </source>
</evidence>
<dbReference type="Pfam" id="PF13532">
    <property type="entry name" value="2OG-FeII_Oxy_2"/>
    <property type="match status" value="1"/>
</dbReference>
<dbReference type="GO" id="GO:0008198">
    <property type="term" value="F:ferrous iron binding"/>
    <property type="evidence" value="ECO:0007669"/>
    <property type="project" value="TreeGrafter"/>
</dbReference>
<keyword evidence="2 7" id="KW-0223">Dioxygenase</keyword>
<dbReference type="GO" id="GO:0035515">
    <property type="term" value="F:oxidative RNA demethylase activity"/>
    <property type="evidence" value="ECO:0007669"/>
    <property type="project" value="TreeGrafter"/>
</dbReference>
<accession>A0AAW2ZEE2</accession>
<dbReference type="Proteomes" id="UP001431209">
    <property type="component" value="Unassembled WGS sequence"/>
</dbReference>
<evidence type="ECO:0000259" key="6">
    <source>
        <dbReference type="PROSITE" id="PS51471"/>
    </source>
</evidence>
<feature type="domain" description="Fe2OG dioxygenase" evidence="6">
    <location>
        <begin position="104"/>
        <end position="209"/>
    </location>
</feature>
<feature type="binding site" evidence="5">
    <location>
        <position position="178"/>
    </location>
    <ligand>
        <name>Fe cation</name>
        <dbReference type="ChEBI" id="CHEBI:24875"/>
        <note>catalytic</note>
    </ligand>
</feature>
<organism evidence="7 8">
    <name type="scientific">Acrasis kona</name>
    <dbReference type="NCBI Taxonomy" id="1008807"/>
    <lineage>
        <taxon>Eukaryota</taxon>
        <taxon>Discoba</taxon>
        <taxon>Heterolobosea</taxon>
        <taxon>Tetramitia</taxon>
        <taxon>Eutetramitia</taxon>
        <taxon>Acrasidae</taxon>
        <taxon>Acrasis</taxon>
    </lineage>
</organism>
<dbReference type="InterPro" id="IPR027450">
    <property type="entry name" value="AlkB-like"/>
</dbReference>
<proteinExistence type="predicted"/>
<dbReference type="PROSITE" id="PS51471">
    <property type="entry name" value="FE2OG_OXY"/>
    <property type="match status" value="1"/>
</dbReference>
<sequence length="229" mass="25913">MTQTEPCVNVIAPGLIFIKHALSKELQLWLSKYAVDAGNRPDNGFWVETSDPEGKAIKVLNSDIGRGRIYDDISKFPDSGEVEGLCQNLVSTARKHDSHLPKMNPTHLLLLYYATHEGMEWHVDNDINDGKNDHPIVSITIGNACDFGYKLIGKEAQTLRLESGDVLIWGGVNRMLLHCVEKVYQNTCPDFLQSIFENARLNFTYRDAPDARGREHQFKYNFSGFNVEK</sequence>
<evidence type="ECO:0000256" key="2">
    <source>
        <dbReference type="ARBA" id="ARBA00022964"/>
    </source>
</evidence>
<dbReference type="EMBL" id="JAOPGA020001301">
    <property type="protein sequence ID" value="KAL0487086.1"/>
    <property type="molecule type" value="Genomic_DNA"/>
</dbReference>
<dbReference type="SUPFAM" id="SSF51197">
    <property type="entry name" value="Clavaminate synthase-like"/>
    <property type="match status" value="1"/>
</dbReference>
<comment type="cofactor">
    <cofactor evidence="5">
        <name>Fe(2+)</name>
        <dbReference type="ChEBI" id="CHEBI:29033"/>
    </cofactor>
    <text evidence="5">Binds 1 Fe(2+) ion per subunit.</text>
</comment>
<dbReference type="AlphaFoldDB" id="A0AAW2ZEE2"/>
<dbReference type="GO" id="GO:0005737">
    <property type="term" value="C:cytoplasm"/>
    <property type="evidence" value="ECO:0007669"/>
    <property type="project" value="TreeGrafter"/>
</dbReference>
<feature type="binding site" evidence="5">
    <location>
        <position position="124"/>
    </location>
    <ligand>
        <name>Fe cation</name>
        <dbReference type="ChEBI" id="CHEBI:24875"/>
        <note>catalytic</note>
    </ligand>
</feature>
<name>A0AAW2ZEE2_9EUKA</name>
<evidence type="ECO:0000256" key="1">
    <source>
        <dbReference type="ARBA" id="ARBA00022723"/>
    </source>
</evidence>
<dbReference type="GO" id="GO:0035513">
    <property type="term" value="P:oxidative RNA demethylation"/>
    <property type="evidence" value="ECO:0007669"/>
    <property type="project" value="TreeGrafter"/>
</dbReference>
<keyword evidence="1 5" id="KW-0479">Metal-binding</keyword>
<evidence type="ECO:0000256" key="4">
    <source>
        <dbReference type="ARBA" id="ARBA00023004"/>
    </source>
</evidence>
<keyword evidence="3" id="KW-0560">Oxidoreductase</keyword>
<keyword evidence="4 5" id="KW-0408">Iron</keyword>
<protein>
    <submittedName>
        <fullName evidence="7">Alpha-ketoglutarate-dependent dioxygenase</fullName>
    </submittedName>
</protein>
<feature type="binding site" evidence="5">
    <location>
        <position position="122"/>
    </location>
    <ligand>
        <name>Fe cation</name>
        <dbReference type="ChEBI" id="CHEBI:24875"/>
        <note>catalytic</note>
    </ligand>
</feature>
<reference evidence="7 8" key="1">
    <citation type="submission" date="2024-03" db="EMBL/GenBank/DDBJ databases">
        <title>The Acrasis kona genome and developmental transcriptomes reveal deep origins of eukaryotic multicellular pathways.</title>
        <authorList>
            <person name="Sheikh S."/>
            <person name="Fu C.-J."/>
            <person name="Brown M.W."/>
            <person name="Baldauf S.L."/>
        </authorList>
    </citation>
    <scope>NUCLEOTIDE SEQUENCE [LARGE SCALE GENOMIC DNA]</scope>
    <source>
        <strain evidence="7 8">ATCC MYA-3509</strain>
    </source>
</reference>
<dbReference type="InterPro" id="IPR005123">
    <property type="entry name" value="Oxoglu/Fe-dep_dioxygenase_dom"/>
</dbReference>
<evidence type="ECO:0000313" key="7">
    <source>
        <dbReference type="EMBL" id="KAL0487086.1"/>
    </source>
</evidence>
<dbReference type="GO" id="GO:0035516">
    <property type="term" value="F:broad specificity oxidative DNA demethylase activity"/>
    <property type="evidence" value="ECO:0007669"/>
    <property type="project" value="TreeGrafter"/>
</dbReference>
<comment type="caution">
    <text evidence="7">The sequence shown here is derived from an EMBL/GenBank/DDBJ whole genome shotgun (WGS) entry which is preliminary data.</text>
</comment>
<dbReference type="PANTHER" id="PTHR16557">
    <property type="entry name" value="ALKYLATED DNA REPAIR PROTEIN ALKB-RELATED"/>
    <property type="match status" value="1"/>
</dbReference>
<evidence type="ECO:0000313" key="8">
    <source>
        <dbReference type="Proteomes" id="UP001431209"/>
    </source>
</evidence>
<dbReference type="Gene3D" id="2.60.120.590">
    <property type="entry name" value="Alpha-ketoglutarate-dependent dioxygenase AlkB-like"/>
    <property type="match status" value="1"/>
</dbReference>
<keyword evidence="8" id="KW-1185">Reference proteome</keyword>
<dbReference type="PANTHER" id="PTHR16557:SF2">
    <property type="entry name" value="NUCLEIC ACID DIOXYGENASE ALKBH1"/>
    <property type="match status" value="1"/>
</dbReference>
<gene>
    <name evidence="7" type="ORF">AKO1_001003</name>
</gene>
<dbReference type="InterPro" id="IPR004574">
    <property type="entry name" value="Alkb"/>
</dbReference>
<dbReference type="InterPro" id="IPR037151">
    <property type="entry name" value="AlkB-like_sf"/>
</dbReference>
<evidence type="ECO:0000256" key="3">
    <source>
        <dbReference type="ARBA" id="ARBA00023002"/>
    </source>
</evidence>